<feature type="chain" id="PRO_5046921757" evidence="2">
    <location>
        <begin position="23"/>
        <end position="552"/>
    </location>
</feature>
<feature type="signal peptide" evidence="2">
    <location>
        <begin position="1"/>
        <end position="22"/>
    </location>
</feature>
<evidence type="ECO:0000313" key="3">
    <source>
        <dbReference type="EMBL" id="POW14769.1"/>
    </source>
</evidence>
<reference evidence="3" key="1">
    <citation type="submission" date="2017-12" db="EMBL/GenBank/DDBJ databases">
        <title>Gene loss provides genomic basis for host adaptation in cereal stripe rust fungi.</title>
        <authorList>
            <person name="Xia C."/>
        </authorList>
    </citation>
    <scope>NUCLEOTIDE SEQUENCE [LARGE SCALE GENOMIC DNA]</scope>
    <source>
        <strain evidence="3">93-210</strain>
    </source>
</reference>
<dbReference type="EMBL" id="PKSL01000016">
    <property type="protein sequence ID" value="POW14769.1"/>
    <property type="molecule type" value="Genomic_DNA"/>
</dbReference>
<sequence length="552" mass="62000">MKAQFFLVKMIIPLLIAFLSSAFDASAMHDSIPGPLTRIVEEKAQDPNSEVYTDQANSMSFRQSRYSHNEHQYDLDVHRSDHPHLIDFFPSAPDGGMIMSAFQEAQPGWLGKGQLEEFPPGKLGKNHGESRSGSATGASKRKTTDPPINLDISGSLSAASSKCLDPKPPKGFQLMGVFIKPEGNPRKPEVDGRMQDPKELNFDTSSSSPSRVYPIGPDGSRMMDSFVAPKEKTRKLNVDGTMKGPDRMRTSLLPERPGHKDSNSQSMSLVRHSTETGPSRLSGISLPLSEGPSNGDANTASVSRAPIDHTSQMVKKDQADTNSEFQKLTNVFKALESGELVMTEDQFIWYHGSALHAYEPAIPKKIELSYHSHTARKSYLRNQNACQYLKSEQVRWYEWWEQQTKYGLESFIVRIRDASRKSEPSLRWTIAIYLYLIQTISMVVPRNQGENDVAGELVNALRLVENIFQTQEQHNLIHHTIIDLKRNEFKELFQGPVFSMSSRAWALVDIWMETFRNALYTRIISNSNPNALLRPFTDALEAPLTSVVSLTK</sequence>
<name>A0A2S4VZ38_9BASI</name>
<keyword evidence="4" id="KW-1185">Reference proteome</keyword>
<evidence type="ECO:0000313" key="4">
    <source>
        <dbReference type="Proteomes" id="UP000239156"/>
    </source>
</evidence>
<dbReference type="VEuPathDB" id="FungiDB:PSHT_00131"/>
<feature type="region of interest" description="Disordered" evidence="1">
    <location>
        <begin position="199"/>
        <end position="221"/>
    </location>
</feature>
<comment type="caution">
    <text evidence="3">The sequence shown here is derived from an EMBL/GenBank/DDBJ whole genome shotgun (WGS) entry which is preliminary data.</text>
</comment>
<keyword evidence="2" id="KW-0732">Signal</keyword>
<evidence type="ECO:0000256" key="1">
    <source>
        <dbReference type="SAM" id="MobiDB-lite"/>
    </source>
</evidence>
<feature type="region of interest" description="Disordered" evidence="1">
    <location>
        <begin position="237"/>
        <end position="319"/>
    </location>
</feature>
<organism evidence="3 4">
    <name type="scientific">Puccinia striiformis</name>
    <dbReference type="NCBI Taxonomy" id="27350"/>
    <lineage>
        <taxon>Eukaryota</taxon>
        <taxon>Fungi</taxon>
        <taxon>Dikarya</taxon>
        <taxon>Basidiomycota</taxon>
        <taxon>Pucciniomycotina</taxon>
        <taxon>Pucciniomycetes</taxon>
        <taxon>Pucciniales</taxon>
        <taxon>Pucciniaceae</taxon>
        <taxon>Puccinia</taxon>
    </lineage>
</organism>
<accession>A0A2S4VZ38</accession>
<dbReference type="Proteomes" id="UP000239156">
    <property type="component" value="Unassembled WGS sequence"/>
</dbReference>
<evidence type="ECO:0000256" key="2">
    <source>
        <dbReference type="SAM" id="SignalP"/>
    </source>
</evidence>
<dbReference type="VEuPathDB" id="FungiDB:PSTT_02621"/>
<gene>
    <name evidence="3" type="ORF">PSTT_02621</name>
</gene>
<protein>
    <submittedName>
        <fullName evidence="3">Uncharacterized protein</fullName>
    </submittedName>
</protein>
<proteinExistence type="predicted"/>
<feature type="region of interest" description="Disordered" evidence="1">
    <location>
        <begin position="111"/>
        <end position="149"/>
    </location>
</feature>
<feature type="compositionally biased region" description="Polar residues" evidence="1">
    <location>
        <begin position="291"/>
        <end position="302"/>
    </location>
</feature>
<feature type="non-terminal residue" evidence="3">
    <location>
        <position position="552"/>
    </location>
</feature>